<comment type="caution">
    <text evidence="10">The sequence shown here is derived from an EMBL/GenBank/DDBJ whole genome shotgun (WGS) entry which is preliminary data.</text>
</comment>
<evidence type="ECO:0000256" key="2">
    <source>
        <dbReference type="ARBA" id="ARBA00008017"/>
    </source>
</evidence>
<dbReference type="SUPFAM" id="SSF50182">
    <property type="entry name" value="Sm-like ribonucleoproteins"/>
    <property type="match status" value="1"/>
</dbReference>
<evidence type="ECO:0000256" key="6">
    <source>
        <dbReference type="ARBA" id="ARBA00023065"/>
    </source>
</evidence>
<gene>
    <name evidence="10" type="ORF">ANE_LOCUS10748</name>
</gene>
<dbReference type="GO" id="GO:0050982">
    <property type="term" value="P:detection of mechanical stimulus"/>
    <property type="evidence" value="ECO:0007669"/>
    <property type="project" value="UniProtKB-ARBA"/>
</dbReference>
<keyword evidence="4" id="KW-0812">Transmembrane</keyword>
<keyword evidence="8" id="KW-0407">Ion channel</keyword>
<accession>A0A565BF68</accession>
<dbReference type="Gene3D" id="2.30.30.60">
    <property type="match status" value="1"/>
</dbReference>
<dbReference type="InterPro" id="IPR006685">
    <property type="entry name" value="MscS_channel_2nd"/>
</dbReference>
<dbReference type="Proteomes" id="UP000489600">
    <property type="component" value="Unassembled WGS sequence"/>
</dbReference>
<evidence type="ECO:0000256" key="4">
    <source>
        <dbReference type="ARBA" id="ARBA00022692"/>
    </source>
</evidence>
<dbReference type="OrthoDB" id="1884382at2759"/>
<keyword evidence="3" id="KW-0813">Transport</keyword>
<dbReference type="InterPro" id="IPR023408">
    <property type="entry name" value="MscS_beta-dom_sf"/>
</dbReference>
<dbReference type="AlphaFoldDB" id="A0A565BF68"/>
<feature type="domain" description="Mechanosensitive ion channel MscS" evidence="9">
    <location>
        <begin position="59"/>
        <end position="124"/>
    </location>
</feature>
<dbReference type="InterPro" id="IPR010920">
    <property type="entry name" value="LSM_dom_sf"/>
</dbReference>
<dbReference type="GO" id="GO:0008381">
    <property type="term" value="F:mechanosensitive monoatomic ion channel activity"/>
    <property type="evidence" value="ECO:0007669"/>
    <property type="project" value="TreeGrafter"/>
</dbReference>
<evidence type="ECO:0000256" key="1">
    <source>
        <dbReference type="ARBA" id="ARBA00004141"/>
    </source>
</evidence>
<dbReference type="FunFam" id="2.30.30.60:FF:000003">
    <property type="entry name" value="Predicted mechanosensitive ion channel"/>
    <property type="match status" value="1"/>
</dbReference>
<comment type="subcellular location">
    <subcellularLocation>
        <location evidence="1">Membrane</location>
        <topology evidence="1">Multi-pass membrane protein</topology>
    </subcellularLocation>
</comment>
<dbReference type="PANTHER" id="PTHR31618:SF21">
    <property type="entry name" value="MECHANOSENSITIVE ION CHANNEL PROTEIN 4"/>
    <property type="match status" value="1"/>
</dbReference>
<evidence type="ECO:0000256" key="8">
    <source>
        <dbReference type="ARBA" id="ARBA00023303"/>
    </source>
</evidence>
<reference evidence="10" key="1">
    <citation type="submission" date="2019-07" db="EMBL/GenBank/DDBJ databases">
        <authorList>
            <person name="Dittberner H."/>
        </authorList>
    </citation>
    <scope>NUCLEOTIDE SEQUENCE [LARGE SCALE GENOMIC DNA]</scope>
</reference>
<organism evidence="10 11">
    <name type="scientific">Arabis nemorensis</name>
    <dbReference type="NCBI Taxonomy" id="586526"/>
    <lineage>
        <taxon>Eukaryota</taxon>
        <taxon>Viridiplantae</taxon>
        <taxon>Streptophyta</taxon>
        <taxon>Embryophyta</taxon>
        <taxon>Tracheophyta</taxon>
        <taxon>Spermatophyta</taxon>
        <taxon>Magnoliopsida</taxon>
        <taxon>eudicotyledons</taxon>
        <taxon>Gunneridae</taxon>
        <taxon>Pentapetalae</taxon>
        <taxon>rosids</taxon>
        <taxon>malvids</taxon>
        <taxon>Brassicales</taxon>
        <taxon>Brassicaceae</taxon>
        <taxon>Arabideae</taxon>
        <taxon>Arabis</taxon>
    </lineage>
</organism>
<evidence type="ECO:0000313" key="11">
    <source>
        <dbReference type="Proteomes" id="UP000489600"/>
    </source>
</evidence>
<evidence type="ECO:0000259" key="9">
    <source>
        <dbReference type="Pfam" id="PF00924"/>
    </source>
</evidence>
<evidence type="ECO:0000256" key="7">
    <source>
        <dbReference type="ARBA" id="ARBA00023136"/>
    </source>
</evidence>
<comment type="similarity">
    <text evidence="2">Belongs to the MscS (TC 1.A.23) family.</text>
</comment>
<dbReference type="InterPro" id="IPR016688">
    <property type="entry name" value="MscS-like_plants/fungi"/>
</dbReference>
<dbReference type="EMBL" id="CABITT030000004">
    <property type="protein sequence ID" value="VVB00304.1"/>
    <property type="molecule type" value="Genomic_DNA"/>
</dbReference>
<sequence>MKRLMNVIRKGTLSTLDEQIQDTTTQEDDKATQIQSEFEAKLAARKIFQNVAETGSRDTYIEDFMPAIYVFVMHPFDFGDRCEIDGVQLVVEEMNILTTVFLRFDNQKIVYPNSLLLTKAIANYYCSPDMQDTIEFFVHIATPPEKITALKQRILRGLDIEYRLYPLNIKIKSIPPTTTPITSGRSPSSWNQNQNA</sequence>
<keyword evidence="7" id="KW-0472">Membrane</keyword>
<keyword evidence="6" id="KW-0406">Ion transport</keyword>
<dbReference type="GO" id="GO:0006820">
    <property type="term" value="P:monoatomic anion transport"/>
    <property type="evidence" value="ECO:0007669"/>
    <property type="project" value="TreeGrafter"/>
</dbReference>
<dbReference type="PANTHER" id="PTHR31618">
    <property type="entry name" value="MECHANOSENSITIVE ION CHANNEL PROTEIN 5"/>
    <property type="match status" value="1"/>
</dbReference>
<keyword evidence="5" id="KW-1133">Transmembrane helix</keyword>
<evidence type="ECO:0000256" key="5">
    <source>
        <dbReference type="ARBA" id="ARBA00022989"/>
    </source>
</evidence>
<dbReference type="GO" id="GO:0005886">
    <property type="term" value="C:plasma membrane"/>
    <property type="evidence" value="ECO:0007669"/>
    <property type="project" value="TreeGrafter"/>
</dbReference>
<name>A0A565BF68_9BRAS</name>
<keyword evidence="11" id="KW-1185">Reference proteome</keyword>
<proteinExistence type="inferred from homology"/>
<dbReference type="Pfam" id="PF00924">
    <property type="entry name" value="MS_channel_2nd"/>
    <property type="match status" value="1"/>
</dbReference>
<evidence type="ECO:0000256" key="3">
    <source>
        <dbReference type="ARBA" id="ARBA00022448"/>
    </source>
</evidence>
<evidence type="ECO:0000313" key="10">
    <source>
        <dbReference type="EMBL" id="VVB00304.1"/>
    </source>
</evidence>
<protein>
    <recommendedName>
        <fullName evidence="9">Mechanosensitive ion channel MscS domain-containing protein</fullName>
    </recommendedName>
</protein>